<dbReference type="RefSeq" id="WP_185126067.1">
    <property type="nucleotide sequence ID" value="NZ_CAJEWD010000008.1"/>
</dbReference>
<sequence>MFLTNRHPPEQLLQLKALSHRTSLGDKNHQQLERLSLGYQGECLYDRVFTEVGHENLHIYRDIYLKVEDSTTQYDTLIITDQGVIVNEIKNFKGTYTVSEGSWALGDFVLPDDPFAQLRRAIGKLRRLSNLSDLNFKVSGKLIFPNEECTLIINDEKLKENIIIRSNLRRYFERFKQSYSSNYASAISNVISEHIVENPYLKEGVAFDDIRHGLYCEACRTFDLSTERYHLRCLSCGTIETKETHLIRAISDFKYLFGKLPLTTEKMMRFTGGQISKRTVQRVLDKYCDRHGISKSSTYTFKYYDFNEAMKHEGVKRRYKDHLLK</sequence>
<comment type="caution">
    <text evidence="2">The sequence shown here is derived from an EMBL/GenBank/DDBJ whole genome shotgun (WGS) entry which is preliminary data.</text>
</comment>
<dbReference type="InterPro" id="IPR011528">
    <property type="entry name" value="NERD"/>
</dbReference>
<dbReference type="AlphaFoldDB" id="A0A6V7RN52"/>
<protein>
    <submittedName>
        <fullName evidence="2">Nuclease-related domain protein</fullName>
    </submittedName>
</protein>
<evidence type="ECO:0000259" key="1">
    <source>
        <dbReference type="PROSITE" id="PS50965"/>
    </source>
</evidence>
<dbReference type="EMBL" id="CAJEWD010000008">
    <property type="protein sequence ID" value="CAD2079163.1"/>
    <property type="molecule type" value="Genomic_DNA"/>
</dbReference>
<dbReference type="PROSITE" id="PS50965">
    <property type="entry name" value="NERD"/>
    <property type="match status" value="1"/>
</dbReference>
<keyword evidence="3" id="KW-1185">Reference proteome</keyword>
<organism evidence="2 3">
    <name type="scientific">Jeotgalicoccus meleagridis</name>
    <dbReference type="NCBI Taxonomy" id="2759181"/>
    <lineage>
        <taxon>Bacteria</taxon>
        <taxon>Bacillati</taxon>
        <taxon>Bacillota</taxon>
        <taxon>Bacilli</taxon>
        <taxon>Bacillales</taxon>
        <taxon>Staphylococcaceae</taxon>
        <taxon>Jeotgalicoccus</taxon>
    </lineage>
</organism>
<accession>A0A6V7RN52</accession>
<feature type="domain" description="NERD" evidence="1">
    <location>
        <begin position="37"/>
        <end position="151"/>
    </location>
</feature>
<name>A0A6V7RN52_9STAP</name>
<evidence type="ECO:0000313" key="2">
    <source>
        <dbReference type="EMBL" id="CAD2079163.1"/>
    </source>
</evidence>
<gene>
    <name evidence="2" type="ORF">JEODO184_01597</name>
</gene>
<dbReference type="Proteomes" id="UP000589351">
    <property type="component" value="Unassembled WGS sequence"/>
</dbReference>
<dbReference type="Pfam" id="PF08378">
    <property type="entry name" value="NERD"/>
    <property type="match status" value="1"/>
</dbReference>
<reference evidence="2 3" key="1">
    <citation type="submission" date="2020-07" db="EMBL/GenBank/DDBJ databases">
        <authorList>
            <person name="Criscuolo A."/>
        </authorList>
    </citation>
    <scope>NUCLEOTIDE SEQUENCE [LARGE SCALE GENOMIC DNA]</scope>
    <source>
        <strain evidence="2">CIP111649</strain>
    </source>
</reference>
<proteinExistence type="predicted"/>
<evidence type="ECO:0000313" key="3">
    <source>
        <dbReference type="Proteomes" id="UP000589351"/>
    </source>
</evidence>